<dbReference type="Proteomes" id="UP001140513">
    <property type="component" value="Unassembled WGS sequence"/>
</dbReference>
<feature type="region of interest" description="Disordered" evidence="1">
    <location>
        <begin position="567"/>
        <end position="586"/>
    </location>
</feature>
<dbReference type="GeneID" id="80905434"/>
<comment type="caution">
    <text evidence="2">The sequence shown here is derived from an EMBL/GenBank/DDBJ whole genome shotgun (WGS) entry which is preliminary data.</text>
</comment>
<protein>
    <submittedName>
        <fullName evidence="2">Uncharacterized protein</fullName>
    </submittedName>
</protein>
<dbReference type="RefSeq" id="XP_056074188.1">
    <property type="nucleotide sequence ID" value="XM_056210715.1"/>
</dbReference>
<proteinExistence type="predicted"/>
<sequence length="1396" mass="158825">MAEAANVGTGSDISKSFNWLSRNRRGIAYISYSQFSHLSATSFEFGSRGYAARCNYGGELLNLSSLSPQHGLIFANGDFSPSLHASIARGQLETGGPSTFGLKVSMDQPPYHPSLLFGNKAGSHFRLGNMLERGSFNYRWPFNEYALLLNEDSRDDMDKDRWKVIKDKMLVQKRKEWNAERKSPEEIIQHELEVVDEVDRVFMQEKVYDEEKRKLSNERMSEKEIERILASKEEIMANEVKERLKKAKQNRKHGVAGEVSGTEKETGTCVMFSFIKDGILYQVVRIEQDFWSAADPSTCHIFPDDAHIVLTVGGPVQFRHFGPNPAVSGLYCHADKPSKQPCKSEPPLTTSLGPCEKIMYTDEEIKLEARVYQLNTNAEVEKYEELLLIPSKSDGDNGVEACGMTAYHAICKLSTRNGPIKKKNATFVASFCLSESSTSPKPWPAVPPSSEEIFNYVGANPKDKLSRKSATGAMWDTIFLKHYLRSNSLSPLAEVHLIGRCLEKIIHVDILPIHHSSTQKSERCDALVSNIFIKATVDYRALFWKIRFLIKVHLFLGRVIQHSLQVSKSTNDDGRSGNHSASLSDLDPVDKETMRDIAAEQQRRIQNRIEGVVRFLVLALREPNSSPFTNVDNSGDMSNYYYMMITLWYSIRNFSSEKPSTPTSLCSEQPSFHWERSLMQGLGEKAEHAAHLPNNDENFGMVNKDKIPLLQWYQYGSILELCRLGYLPPIWNRQDRLPRRVHQLRNAALVASAAKYSSRSPYSANDEIVDRLAFLGYELGLEEGLDRNSHTVASFARKRVKERDFTRTINPGWLPAEGDGSIDGPWEVNALCHHSRLMVVNLEYDQPMAKSSDWRSEDQREEEVELYKGKLFHFINSEATLVPCWDRSHLRARKGWAHSEATSVLGSTLLDIHKQVFKDPLSGMKPSGSPRSYNDGTKKVVQEMWFIETLMSKQTKMLERTTPEAGLAPPIEWAQTWRPPREYHPETFIHSLEDTPHLYRHPYIGRVKLPHSLREYVLLPKEVPAEGFNKGHLQSMGDLRYIYLADILSNGDNIEYAGLTPGATTVRINGQIAVRRGGQEELVRRLQDSLVDLDVRHRFLRAKETGSNRPTKVLEEPKDETWSWCPPRITRKGRDLEAQRESSGGTRPSLPYQYRKEFMDDEPISLLAHFDKLVDTIGDDPKAKHRHELRIACFELQVSSFVLATNSFGDFSKCTIISQLIDQPKLREISEEARNLYRIFIHQPQTARCLVFLLVLGKINGEIAQQYEKAVNVVSSILNLEKCFSEEVETWPEDKEAVRQFQLGLWSLESLYKLQYSLKLSLDSIVEARDKLTGEVKEGCRSRSEPLERLCQESQDTFENSLTQLTAVASKLAQDIELNSRYKDAVTLTKLFSCPA</sequence>
<evidence type="ECO:0000313" key="2">
    <source>
        <dbReference type="EMBL" id="KAJ4357329.1"/>
    </source>
</evidence>
<accession>A0A9W8XRS6</accession>
<evidence type="ECO:0000256" key="1">
    <source>
        <dbReference type="SAM" id="MobiDB-lite"/>
    </source>
</evidence>
<organism evidence="2 3">
    <name type="scientific">Didymosphaeria variabile</name>
    <dbReference type="NCBI Taxonomy" id="1932322"/>
    <lineage>
        <taxon>Eukaryota</taxon>
        <taxon>Fungi</taxon>
        <taxon>Dikarya</taxon>
        <taxon>Ascomycota</taxon>
        <taxon>Pezizomycotina</taxon>
        <taxon>Dothideomycetes</taxon>
        <taxon>Pleosporomycetidae</taxon>
        <taxon>Pleosporales</taxon>
        <taxon>Massarineae</taxon>
        <taxon>Didymosphaeriaceae</taxon>
        <taxon>Didymosphaeria</taxon>
    </lineage>
</organism>
<gene>
    <name evidence="2" type="ORF">N0V89_001904</name>
</gene>
<dbReference type="EMBL" id="JAPEUX010000002">
    <property type="protein sequence ID" value="KAJ4357329.1"/>
    <property type="molecule type" value="Genomic_DNA"/>
</dbReference>
<keyword evidence="3" id="KW-1185">Reference proteome</keyword>
<name>A0A9W8XRS6_9PLEO</name>
<evidence type="ECO:0000313" key="3">
    <source>
        <dbReference type="Proteomes" id="UP001140513"/>
    </source>
</evidence>
<reference evidence="2" key="1">
    <citation type="submission" date="2022-10" db="EMBL/GenBank/DDBJ databases">
        <title>Tapping the CABI collections for fungal endophytes: first genome assemblies for Collariella, Neodidymelliopsis, Ascochyta clinopodiicola, Didymella pomorum, Didymosphaeria variabile, Neocosmospora piperis and Neocucurbitaria cava.</title>
        <authorList>
            <person name="Hill R."/>
        </authorList>
    </citation>
    <scope>NUCLEOTIDE SEQUENCE</scope>
    <source>
        <strain evidence="2">IMI 356815</strain>
    </source>
</reference>
<dbReference type="OrthoDB" id="3797666at2759"/>